<dbReference type="InterPro" id="IPR001300">
    <property type="entry name" value="Peptidase_C2_calpain_cat"/>
</dbReference>
<evidence type="ECO:0000256" key="4">
    <source>
        <dbReference type="ARBA" id="ARBA00022807"/>
    </source>
</evidence>
<dbReference type="InterPro" id="IPR022684">
    <property type="entry name" value="Calpain_cysteine_protease"/>
</dbReference>
<organism evidence="7 8">
    <name type="scientific">Malassezia furfur</name>
    <name type="common">Pityriasis versicolor infection agent</name>
    <name type="synonym">Pityrosporum furfur</name>
    <dbReference type="NCBI Taxonomy" id="55194"/>
    <lineage>
        <taxon>Eukaryota</taxon>
        <taxon>Fungi</taxon>
        <taxon>Dikarya</taxon>
        <taxon>Basidiomycota</taxon>
        <taxon>Ustilaginomycotina</taxon>
        <taxon>Malasseziomycetes</taxon>
        <taxon>Malasseziales</taxon>
        <taxon>Malasseziaceae</taxon>
        <taxon>Malassezia</taxon>
    </lineage>
</organism>
<comment type="similarity">
    <text evidence="1">Belongs to the peptidase C2 family. PalB/RIM13 subfamily.</text>
</comment>
<evidence type="ECO:0000256" key="5">
    <source>
        <dbReference type="PROSITE-ProRule" id="PRU00239"/>
    </source>
</evidence>
<protein>
    <submittedName>
        <fullName evidence="7">Cysteine protease</fullName>
    </submittedName>
</protein>
<name>A0ABY8ERS5_MALFU</name>
<proteinExistence type="inferred from homology"/>
<dbReference type="InterPro" id="IPR038765">
    <property type="entry name" value="Papain-like_cys_pep_sf"/>
</dbReference>
<evidence type="ECO:0000313" key="7">
    <source>
        <dbReference type="EMBL" id="WFD48248.1"/>
    </source>
</evidence>
<dbReference type="GO" id="GO:0008233">
    <property type="term" value="F:peptidase activity"/>
    <property type="evidence" value="ECO:0007669"/>
    <property type="project" value="UniProtKB-KW"/>
</dbReference>
<gene>
    <name evidence="7" type="primary">RIM13</name>
    <name evidence="7" type="ORF">GLX27_002916</name>
</gene>
<reference evidence="7 8" key="1">
    <citation type="journal article" date="2020" name="Elife">
        <title>Loss of centromere function drives karyotype evolution in closely related Malassezia species.</title>
        <authorList>
            <person name="Sankaranarayanan S.R."/>
            <person name="Ianiri G."/>
            <person name="Coelho M.A."/>
            <person name="Reza M.H."/>
            <person name="Thimmappa B.C."/>
            <person name="Ganguly P."/>
            <person name="Vadnala R.N."/>
            <person name="Sun S."/>
            <person name="Siddharthan R."/>
            <person name="Tellgren-Roth C."/>
            <person name="Dawson T.L."/>
            <person name="Heitman J."/>
            <person name="Sanyal K."/>
        </authorList>
    </citation>
    <scope>NUCLEOTIDE SEQUENCE [LARGE SCALE GENOMIC DNA]</scope>
    <source>
        <strain evidence="7">CBS14141</strain>
    </source>
</reference>
<dbReference type="Gene3D" id="2.60.120.380">
    <property type="match status" value="1"/>
</dbReference>
<dbReference type="SUPFAM" id="SSF49758">
    <property type="entry name" value="Calpain large subunit, middle domain (domain III)"/>
    <property type="match status" value="2"/>
</dbReference>
<dbReference type="PANTHER" id="PTHR46143">
    <property type="entry name" value="CALPAIN-7"/>
    <property type="match status" value="1"/>
</dbReference>
<dbReference type="GO" id="GO:0006508">
    <property type="term" value="P:proteolysis"/>
    <property type="evidence" value="ECO:0007669"/>
    <property type="project" value="UniProtKB-KW"/>
</dbReference>
<evidence type="ECO:0000256" key="3">
    <source>
        <dbReference type="ARBA" id="ARBA00022801"/>
    </source>
</evidence>
<feature type="active site" evidence="5">
    <location>
        <position position="129"/>
    </location>
</feature>
<feature type="active site" evidence="5">
    <location>
        <position position="297"/>
    </location>
</feature>
<dbReference type="Gene3D" id="1.20.58.80">
    <property type="entry name" value="Phosphotransferase system, lactose/cellobiose-type IIA subunit"/>
    <property type="match status" value="1"/>
</dbReference>
<dbReference type="InterPro" id="IPR051297">
    <property type="entry name" value="PalB/RIM13"/>
</dbReference>
<evidence type="ECO:0000256" key="2">
    <source>
        <dbReference type="ARBA" id="ARBA00022670"/>
    </source>
</evidence>
<keyword evidence="8" id="KW-1185">Reference proteome</keyword>
<evidence type="ECO:0000259" key="6">
    <source>
        <dbReference type="PROSITE" id="PS50203"/>
    </source>
</evidence>
<dbReference type="Pfam" id="PF00648">
    <property type="entry name" value="Peptidase_C2"/>
    <property type="match status" value="1"/>
</dbReference>
<feature type="active site" evidence="5">
    <location>
        <position position="317"/>
    </location>
</feature>
<accession>A0ABY8ERS5</accession>
<feature type="domain" description="Calpain catalytic" evidence="6">
    <location>
        <begin position="120"/>
        <end position="319"/>
    </location>
</feature>
<sequence>MVELEGAYAEALRLYTNAAQAYLDLLRIPNKAHAADAEQHKRLASRLLSRAERLKRALNHPLGARIALSAQEEQNWPLWPHSGAPLSNPALSPLQVEQGASYGRSALPVFRRDVHVRGGNIRQGAVTDCSFVAALEVAAEHDARWHTQLTHGALHPRHGRDPCQSADGVYAVSLFIDGARRCITINDELPIDAKGNLVCASTCEAPQLWPALLEKAFLVAHGSSYAFHGSDAAADLYMLTGWIPEHIALHAPGFQREKTWQRLLGAWQQGTCLLSLGTGAVVDTTVSDQLRTFIPLHCYAILSLDERNGERTVTLVNPWKTQGGPAPFAVDDTPAILACAWEEVCALFDTIAVNWNPDAFGHTDAAHASWDWSADAGVCPDHVETAVSDQYHLELPPGSQELFVHLERHRMNNAREAPEYIAVHAFHTNAQRKLAHVEHGGEMGVYVDGRHTLLRLSAQADAAHYTLAVSRHGSAMRPFPLYSLRVFSQTPFTLQRMPAMLTHRAQLHGAWQGEGGHALSARFRHNPQYAVMVHSLPGSLPQLVVRVTTQAQLPVQLALVRGRQRITYLGPPALITSSGPYMRGLALCDVPAVQPGDYTLILSTLAPAHARFALTVECSAPIDVERLPAEGAGMYHRTAISDTRWELMLERPMSVELVVSSDEAEALHLSVYDAHTALASAAPESPVSTCVALQMRMLSAGNYTVLVSPPGIRRTLDVYSAQPLALHPS</sequence>
<dbReference type="SUPFAM" id="SSF54001">
    <property type="entry name" value="Cysteine proteinases"/>
    <property type="match status" value="1"/>
</dbReference>
<dbReference type="PRINTS" id="PR00704">
    <property type="entry name" value="CALPAIN"/>
</dbReference>
<keyword evidence="4 5" id="KW-0788">Thiol protease</keyword>
<keyword evidence="3 5" id="KW-0378">Hydrolase</keyword>
<dbReference type="EMBL" id="CP046236">
    <property type="protein sequence ID" value="WFD48248.1"/>
    <property type="molecule type" value="Genomic_DNA"/>
</dbReference>
<dbReference type="PROSITE" id="PS50203">
    <property type="entry name" value="CALPAIN_CAT"/>
    <property type="match status" value="1"/>
</dbReference>
<evidence type="ECO:0000256" key="1">
    <source>
        <dbReference type="ARBA" id="ARBA00010193"/>
    </source>
</evidence>
<keyword evidence="2 5" id="KW-0645">Protease</keyword>
<dbReference type="InterPro" id="IPR036181">
    <property type="entry name" value="MIT_dom_sf"/>
</dbReference>
<dbReference type="SMART" id="SM00230">
    <property type="entry name" value="CysPc"/>
    <property type="match status" value="1"/>
</dbReference>
<dbReference type="Proteomes" id="UP000818624">
    <property type="component" value="Chromosome 3"/>
</dbReference>
<dbReference type="InterPro" id="IPR036213">
    <property type="entry name" value="Calpain_III_sf"/>
</dbReference>
<dbReference type="SUPFAM" id="SSF116846">
    <property type="entry name" value="MIT domain"/>
    <property type="match status" value="1"/>
</dbReference>
<evidence type="ECO:0000313" key="8">
    <source>
        <dbReference type="Proteomes" id="UP000818624"/>
    </source>
</evidence>
<dbReference type="PANTHER" id="PTHR46143:SF1">
    <property type="entry name" value="CALPAIN-7"/>
    <property type="match status" value="1"/>
</dbReference>